<feature type="region of interest" description="Disordered" evidence="1">
    <location>
        <begin position="34"/>
        <end position="90"/>
    </location>
</feature>
<dbReference type="CTD" id="27291"/>
<feature type="region of interest" description="Disordered" evidence="1">
    <location>
        <begin position="536"/>
        <end position="570"/>
    </location>
</feature>
<accession>A0AA97JI25</accession>
<dbReference type="GeneID" id="129332239"/>
<feature type="compositionally biased region" description="Basic and acidic residues" evidence="1">
    <location>
        <begin position="739"/>
        <end position="773"/>
    </location>
</feature>
<protein>
    <submittedName>
        <fullName evidence="3">Coiled-coil domain-containing protein R3HCC1L</fullName>
    </submittedName>
</protein>
<dbReference type="InterPro" id="IPR012677">
    <property type="entry name" value="Nucleotide-bd_a/b_plait_sf"/>
</dbReference>
<feature type="region of interest" description="Disordered" evidence="1">
    <location>
        <begin position="735"/>
        <end position="773"/>
    </location>
</feature>
<dbReference type="InterPro" id="IPR039884">
    <property type="entry name" value="R3HC1/R3HCL"/>
</dbReference>
<name>A0AA97JI25_EUBMA</name>
<keyword evidence="2" id="KW-1185">Reference proteome</keyword>
<feature type="region of interest" description="Disordered" evidence="1">
    <location>
        <begin position="97"/>
        <end position="116"/>
    </location>
</feature>
<evidence type="ECO:0000313" key="3">
    <source>
        <dbReference type="RefSeq" id="XP_054839173.1"/>
    </source>
</evidence>
<reference evidence="3" key="1">
    <citation type="submission" date="2025-08" db="UniProtKB">
        <authorList>
            <consortium name="RefSeq"/>
        </authorList>
    </citation>
    <scope>IDENTIFICATION</scope>
    <source>
        <tissue evidence="3">Blood</tissue>
    </source>
</reference>
<dbReference type="KEGG" id="emc:129332239"/>
<dbReference type="Proteomes" id="UP001190640">
    <property type="component" value="Chromosome 6"/>
</dbReference>
<organism evidence="2 3">
    <name type="scientific">Eublepharis macularius</name>
    <name type="common">Leopard gecko</name>
    <name type="synonym">Cyrtodactylus macularius</name>
    <dbReference type="NCBI Taxonomy" id="481883"/>
    <lineage>
        <taxon>Eukaryota</taxon>
        <taxon>Metazoa</taxon>
        <taxon>Chordata</taxon>
        <taxon>Craniata</taxon>
        <taxon>Vertebrata</taxon>
        <taxon>Euteleostomi</taxon>
        <taxon>Lepidosauria</taxon>
        <taxon>Squamata</taxon>
        <taxon>Bifurcata</taxon>
        <taxon>Gekkota</taxon>
        <taxon>Eublepharidae</taxon>
        <taxon>Eublepharinae</taxon>
        <taxon>Eublepharis</taxon>
    </lineage>
</organism>
<gene>
    <name evidence="3" type="primary">R3HCC1L</name>
</gene>
<feature type="compositionally biased region" description="Basic and acidic residues" evidence="1">
    <location>
        <begin position="55"/>
        <end position="75"/>
    </location>
</feature>
<sequence length="773" mass="85186">MQPDAERSRIRPKKPDIALYVPRARRNIAVSKASTSLVTRNEREANHCPPGLEIIKGHEARPSPKAGRDLRHREQGGILFPQEEKGTTSRDCRNVFHQSSSNPKMQYKEGPQSLRKPKPRMLLPSPAFLNQTPASLPSTEAETPLEYSAKLFTNTLERMAGLQIQTEFSGVDCAREQERMFSSAGQGTCSIDTSKQAGTFFPCQVELSEENVLRGASERFSDQTESEDSIWTSKVKHLRKYDLGPTGVSADDMFENSGSDVTDTRETHKDRSSECSGERISDGADSNNSVLGHISNTHNTCKCIGSCNLECVHKGVPDDTGPKESVTEDAGRTILAQAEVSEYSTLKHEEESKRRVYSHATECVFDQSVHDVSDCMDDSILIQTVTANTANQLSGCSGVAAGYNYSDEACERLDGLPNCMFKKGELGQVCGSEKGDGFSRHICQSTPHKSEASLTVRGTIFSLGDQDSNVRLNDEERGSAKEAPSCLQECASKEMIHLSAMGNPESTLDQAEAPLDVTSVEDPTQSNMGMRLQHLSGGKAEGKAEPSVPSSWEEPARTNVGPASLSADDSVTNESWDSLFNDDGDCLDPRLLEGLSGRASPPSGLQEPRFDYYNHSPANLDLSDSELPHVIEIYDFPLEFRTEDLLRVFCSYQKKGFDIKWVDDTHALGIFSSPVAARDALSTKHLMVKTRPLSQGTRAAKAKARSYAEFLQPTKERPETSAALARRLVTGALGVRSKQTKEEREAERRQLQAARERKRLEAKQREDAWEGHE</sequence>
<dbReference type="PANTHER" id="PTHR21678:SF7">
    <property type="entry name" value="COILED-COIL DOMAIN-CONTAINING PROTEIN R3HCC1L"/>
    <property type="match status" value="1"/>
</dbReference>
<dbReference type="AlphaFoldDB" id="A0AA97JI25"/>
<evidence type="ECO:0000256" key="1">
    <source>
        <dbReference type="SAM" id="MobiDB-lite"/>
    </source>
</evidence>
<evidence type="ECO:0000313" key="2">
    <source>
        <dbReference type="Proteomes" id="UP001190640"/>
    </source>
</evidence>
<dbReference type="PANTHER" id="PTHR21678">
    <property type="entry name" value="GROWTH INHIBITION AND DIFFERENTIATION RELATED PROTEIN 88"/>
    <property type="match status" value="1"/>
</dbReference>
<feature type="region of interest" description="Disordered" evidence="1">
    <location>
        <begin position="249"/>
        <end position="287"/>
    </location>
</feature>
<dbReference type="RefSeq" id="XP_054839173.1">
    <property type="nucleotide sequence ID" value="XM_054983198.1"/>
</dbReference>
<proteinExistence type="predicted"/>
<feature type="compositionally biased region" description="Basic and acidic residues" evidence="1">
    <location>
        <begin position="262"/>
        <end position="282"/>
    </location>
</feature>
<dbReference type="Gene3D" id="3.30.70.330">
    <property type="match status" value="1"/>
</dbReference>